<reference evidence="2 3" key="1">
    <citation type="submission" date="2024-04" db="EMBL/GenBank/DDBJ databases">
        <title>genome sequences of Mucor flavus KT1a and Helicostylum pulchrum KT1b strains isolation_sourced from the surface of a dry-aged beef.</title>
        <authorList>
            <person name="Toyotome T."/>
            <person name="Hosono M."/>
            <person name="Torimaru M."/>
            <person name="Fukuda K."/>
            <person name="Mikami N."/>
        </authorList>
    </citation>
    <scope>NUCLEOTIDE SEQUENCE [LARGE SCALE GENOMIC DNA]</scope>
    <source>
        <strain evidence="2 3">KT1b</strain>
    </source>
</reference>
<comment type="caution">
    <text evidence="2">The sequence shown here is derived from an EMBL/GenBank/DDBJ whole genome shotgun (WGS) entry which is preliminary data.</text>
</comment>
<keyword evidence="3" id="KW-1185">Reference proteome</keyword>
<evidence type="ECO:0000256" key="1">
    <source>
        <dbReference type="SAM" id="Coils"/>
    </source>
</evidence>
<dbReference type="EMBL" id="BAABUJ010000004">
    <property type="protein sequence ID" value="GAA5794780.1"/>
    <property type="molecule type" value="Genomic_DNA"/>
</dbReference>
<gene>
    <name evidence="2" type="ORF">HPULCUR_000126</name>
</gene>
<evidence type="ECO:0000313" key="3">
    <source>
        <dbReference type="Proteomes" id="UP001476247"/>
    </source>
</evidence>
<proteinExistence type="predicted"/>
<keyword evidence="1" id="KW-0175">Coiled coil</keyword>
<accession>A0ABP9XKQ1</accession>
<sequence>MENLADEIKMLQAEKQIFENRLKDILKKEYPWKETKRLKSSWKKGSSAIEDKNNELLYRDTQVLKKRGSDLFKETQQLKSDMKAKRQALYIKRAAVKFGDRIRKNNWQRQQLSDVHLENTLRKQGCGLSHDYNTNLDPTTILDTDYVFSGTDNGIVSMTNTVGFDLTKFKFHLELSNRFTSLEDLKDDDINADDITDKYKDNFFKFTSESSY</sequence>
<name>A0ABP9XKQ1_9FUNG</name>
<evidence type="ECO:0000313" key="2">
    <source>
        <dbReference type="EMBL" id="GAA5794780.1"/>
    </source>
</evidence>
<dbReference type="Proteomes" id="UP001476247">
    <property type="component" value="Unassembled WGS sequence"/>
</dbReference>
<organism evidence="2 3">
    <name type="scientific">Helicostylum pulchrum</name>
    <dbReference type="NCBI Taxonomy" id="562976"/>
    <lineage>
        <taxon>Eukaryota</taxon>
        <taxon>Fungi</taxon>
        <taxon>Fungi incertae sedis</taxon>
        <taxon>Mucoromycota</taxon>
        <taxon>Mucoromycotina</taxon>
        <taxon>Mucoromycetes</taxon>
        <taxon>Mucorales</taxon>
        <taxon>Mucorineae</taxon>
        <taxon>Mucoraceae</taxon>
        <taxon>Helicostylum</taxon>
    </lineage>
</organism>
<protein>
    <submittedName>
        <fullName evidence="2">Uncharacterized protein</fullName>
    </submittedName>
</protein>
<feature type="coiled-coil region" evidence="1">
    <location>
        <begin position="1"/>
        <end position="28"/>
    </location>
</feature>